<evidence type="ECO:0000313" key="6">
    <source>
        <dbReference type="EMBL" id="GGC32253.1"/>
    </source>
</evidence>
<dbReference type="InterPro" id="IPR038577">
    <property type="entry name" value="GT10-like_C_sf"/>
</dbReference>
<name>A0ABQ1LZM3_9SPHI</name>
<dbReference type="Pfam" id="PF00852">
    <property type="entry name" value="Glyco_transf_10"/>
    <property type="match status" value="1"/>
</dbReference>
<organism evidence="6 7">
    <name type="scientific">Parapedobacter defluvii</name>
    <dbReference type="NCBI Taxonomy" id="2045106"/>
    <lineage>
        <taxon>Bacteria</taxon>
        <taxon>Pseudomonadati</taxon>
        <taxon>Bacteroidota</taxon>
        <taxon>Sphingobacteriia</taxon>
        <taxon>Sphingobacteriales</taxon>
        <taxon>Sphingobacteriaceae</taxon>
        <taxon>Parapedobacter</taxon>
    </lineage>
</organism>
<comment type="similarity">
    <text evidence="1">Belongs to the glycosyltransferase 10 family.</text>
</comment>
<keyword evidence="3" id="KW-0808">Transferase</keyword>
<evidence type="ECO:0000256" key="3">
    <source>
        <dbReference type="ARBA" id="ARBA00022679"/>
    </source>
</evidence>
<dbReference type="PANTHER" id="PTHR11929">
    <property type="entry name" value="ALPHA- 1,3 -FUCOSYLTRANSFERASE"/>
    <property type="match status" value="1"/>
</dbReference>
<dbReference type="InterPro" id="IPR001503">
    <property type="entry name" value="Glyco_trans_10"/>
</dbReference>
<evidence type="ECO:0000259" key="4">
    <source>
        <dbReference type="Pfam" id="PF00852"/>
    </source>
</evidence>
<feature type="domain" description="Alpha-(1,3)-fucosyltransferase FucT N-terminal" evidence="5">
    <location>
        <begin position="28"/>
        <end position="127"/>
    </location>
</feature>
<evidence type="ECO:0000256" key="1">
    <source>
        <dbReference type="ARBA" id="ARBA00008919"/>
    </source>
</evidence>
<reference evidence="7" key="1">
    <citation type="journal article" date="2019" name="Int. J. Syst. Evol. Microbiol.">
        <title>The Global Catalogue of Microorganisms (GCM) 10K type strain sequencing project: providing services to taxonomists for standard genome sequencing and annotation.</title>
        <authorList>
            <consortium name="The Broad Institute Genomics Platform"/>
            <consortium name="The Broad Institute Genome Sequencing Center for Infectious Disease"/>
            <person name="Wu L."/>
            <person name="Ma J."/>
        </authorList>
    </citation>
    <scope>NUCLEOTIDE SEQUENCE [LARGE SCALE GENOMIC DNA]</scope>
    <source>
        <strain evidence="7">CGMCC 1.15342</strain>
    </source>
</reference>
<dbReference type="InterPro" id="IPR041058">
    <property type="entry name" value="FucT_N"/>
</dbReference>
<sequence length="317" mass="37296">MHVKRLLQKIGWYREPANYTYLPDENHIELLNFWTSQPREEIWLYQFILQHVGSRLSKDNGVLLSSVFGPRNAIKESRSRIKVFYTGENVRRFHEYRDHCLNDVDISLGFDDINHPKYVRFPIWIFYFFGITQTQQEIQYVLDNFSLPPPPERGFCSLVSSHDKNGIRTGLFHALGRIEQVTSAGRLLNNSDVLRTRYNDDKTEMLRAFNFNICPENTDYPGYVTEKLFQCFRASTVPIYWGSGNEPEPDIVNPDAVLFYQGKHSLNQLVRRVEELHRDPEKYRAFLRQPKFKPAAAAHIWERINLLREKLVNLVNG</sequence>
<dbReference type="InterPro" id="IPR055270">
    <property type="entry name" value="Glyco_tran_10_C"/>
</dbReference>
<dbReference type="Pfam" id="PF18025">
    <property type="entry name" value="FucT_N"/>
    <property type="match status" value="1"/>
</dbReference>
<gene>
    <name evidence="6" type="ORF">GCM10011386_25480</name>
</gene>
<dbReference type="RefSeq" id="WP_188751270.1">
    <property type="nucleotide sequence ID" value="NZ_BMIK01000008.1"/>
</dbReference>
<keyword evidence="2" id="KW-0328">Glycosyltransferase</keyword>
<accession>A0ABQ1LZM3</accession>
<proteinExistence type="inferred from homology"/>
<dbReference type="Gene3D" id="3.40.50.11660">
    <property type="entry name" value="Glycosyl transferase family 10, C-terminal domain"/>
    <property type="match status" value="1"/>
</dbReference>
<comment type="caution">
    <text evidence="6">The sequence shown here is derived from an EMBL/GenBank/DDBJ whole genome shotgun (WGS) entry which is preliminary data.</text>
</comment>
<dbReference type="PANTHER" id="PTHR11929:SF194">
    <property type="entry name" value="ALPHA-(1,3)-FUCOSYLTRANSFERASE 10"/>
    <property type="match status" value="1"/>
</dbReference>
<protein>
    <recommendedName>
        <fullName evidence="8">Glycosyltransferase family 10 (Fucosyltransferase) C-term</fullName>
    </recommendedName>
</protein>
<keyword evidence="7" id="KW-1185">Reference proteome</keyword>
<dbReference type="SUPFAM" id="SSF53756">
    <property type="entry name" value="UDP-Glycosyltransferase/glycogen phosphorylase"/>
    <property type="match status" value="1"/>
</dbReference>
<evidence type="ECO:0000259" key="5">
    <source>
        <dbReference type="Pfam" id="PF18025"/>
    </source>
</evidence>
<feature type="domain" description="Fucosyltransferase C-terminal" evidence="4">
    <location>
        <begin position="155"/>
        <end position="288"/>
    </location>
</feature>
<evidence type="ECO:0000256" key="2">
    <source>
        <dbReference type="ARBA" id="ARBA00022676"/>
    </source>
</evidence>
<evidence type="ECO:0000313" key="7">
    <source>
        <dbReference type="Proteomes" id="UP000597338"/>
    </source>
</evidence>
<dbReference type="EMBL" id="BMIK01000008">
    <property type="protein sequence ID" value="GGC32253.1"/>
    <property type="molecule type" value="Genomic_DNA"/>
</dbReference>
<evidence type="ECO:0008006" key="8">
    <source>
        <dbReference type="Google" id="ProtNLM"/>
    </source>
</evidence>
<dbReference type="Proteomes" id="UP000597338">
    <property type="component" value="Unassembled WGS sequence"/>
</dbReference>